<name>A0A7D5R6E6_9ARCH</name>
<dbReference type="InterPro" id="IPR013373">
    <property type="entry name" value="Flagellin/pilin_N_arc"/>
</dbReference>
<evidence type="ECO:0000313" key="6">
    <source>
        <dbReference type="EMBL" id="QLH06877.1"/>
    </source>
</evidence>
<sequence length="239" mass="24652">MKLQRKGTRHSHRGVIGVESAIVMIAFVIVAAALAFVVLNMGFTTTQKAKTTIISGLDEASSSMQIAGKVTGVGCTSSSSETACATTSKLNATSFPIKVTSGGDSVDLSLATTAVKYLSNSVEYDDIYSGPITAAEHRSLTIAFEQAVTDGLTGFSGAVNPVNGTVASQTAAIVYWSVQSNTNSILDQGEHAVLAIAYGSSDRPSSLDTIRAELIVATGASLTVERQVPVITTSVVDLG</sequence>
<comment type="function">
    <text evidence="4">Flagellin is the subunit protein which polymerizes to form the filaments of archaeal flagella.</text>
</comment>
<keyword evidence="5" id="KW-0472">Membrane</keyword>
<evidence type="ECO:0000256" key="3">
    <source>
        <dbReference type="ARBA" id="ARBA00022440"/>
    </source>
</evidence>
<protein>
    <recommendedName>
        <fullName evidence="4">Flagellin</fullName>
    </recommendedName>
</protein>
<keyword evidence="5" id="KW-0812">Transmembrane</keyword>
<organism evidence="6 7">
    <name type="scientific">Nitrosopumilus ureiphilus</name>
    <dbReference type="NCBI Taxonomy" id="1470067"/>
    <lineage>
        <taxon>Archaea</taxon>
        <taxon>Nitrososphaerota</taxon>
        <taxon>Nitrososphaeria</taxon>
        <taxon>Nitrosopumilales</taxon>
        <taxon>Nitrosopumilaceae</taxon>
        <taxon>Nitrosopumilus</taxon>
    </lineage>
</organism>
<dbReference type="KEGG" id="nue:C5F50_07160"/>
<evidence type="ECO:0000256" key="1">
    <source>
        <dbReference type="ARBA" id="ARBA00004618"/>
    </source>
</evidence>
<dbReference type="InterPro" id="IPR002774">
    <property type="entry name" value="Flagellin_arc-type"/>
</dbReference>
<dbReference type="NCBIfam" id="TIGR02537">
    <property type="entry name" value="arch_flag_Nterm"/>
    <property type="match status" value="1"/>
</dbReference>
<keyword evidence="3 4" id="KW-0974">Archaeal flagellum</keyword>
<evidence type="ECO:0000256" key="2">
    <source>
        <dbReference type="ARBA" id="ARBA00010256"/>
    </source>
</evidence>
<evidence type="ECO:0000256" key="4">
    <source>
        <dbReference type="RuleBase" id="RU361282"/>
    </source>
</evidence>
<reference evidence="6 7" key="1">
    <citation type="submission" date="2018-02" db="EMBL/GenBank/DDBJ databases">
        <title>Complete genome of Nitrosopumilus ureaphilus PS0.</title>
        <authorList>
            <person name="Qin W."/>
            <person name="Zheng Y."/>
            <person name="Stahl D.A."/>
        </authorList>
    </citation>
    <scope>NUCLEOTIDE SEQUENCE [LARGE SCALE GENOMIC DNA]</scope>
    <source>
        <strain evidence="6 7">PS0</strain>
    </source>
</reference>
<dbReference type="GO" id="GO:0097589">
    <property type="term" value="C:archaeal-type flagellum"/>
    <property type="evidence" value="ECO:0007669"/>
    <property type="project" value="UniProtKB-SubCell"/>
</dbReference>
<dbReference type="Pfam" id="PF01917">
    <property type="entry name" value="Flagellin_arch-type"/>
    <property type="match status" value="1"/>
</dbReference>
<evidence type="ECO:0000313" key="7">
    <source>
        <dbReference type="Proteomes" id="UP000509478"/>
    </source>
</evidence>
<proteinExistence type="inferred from homology"/>
<dbReference type="Proteomes" id="UP000509478">
    <property type="component" value="Chromosome"/>
</dbReference>
<gene>
    <name evidence="6" type="ORF">C5F50_07160</name>
</gene>
<keyword evidence="6" id="KW-0282">Flagellum</keyword>
<dbReference type="GO" id="GO:0005198">
    <property type="term" value="F:structural molecule activity"/>
    <property type="evidence" value="ECO:0007669"/>
    <property type="project" value="InterPro"/>
</dbReference>
<accession>A0A7D5R6E6</accession>
<feature type="transmembrane region" description="Helical" evidence="5">
    <location>
        <begin position="21"/>
        <end position="43"/>
    </location>
</feature>
<keyword evidence="6" id="KW-0966">Cell projection</keyword>
<keyword evidence="7" id="KW-1185">Reference proteome</keyword>
<dbReference type="RefSeq" id="WP_179370738.1">
    <property type="nucleotide sequence ID" value="NZ_CP026995.1"/>
</dbReference>
<dbReference type="PANTHER" id="PTHR35903:SF1">
    <property type="entry name" value="FLAGELLIN B1"/>
    <property type="match status" value="1"/>
</dbReference>
<dbReference type="EMBL" id="CP026995">
    <property type="protein sequence ID" value="QLH06877.1"/>
    <property type="molecule type" value="Genomic_DNA"/>
</dbReference>
<dbReference type="GO" id="GO:0097588">
    <property type="term" value="P:archaeal or bacterial-type flagellum-dependent cell motility"/>
    <property type="evidence" value="ECO:0007669"/>
    <property type="project" value="InterPro"/>
</dbReference>
<comment type="similarity">
    <text evidence="2 4">Belongs to the archaeal flagellin family.</text>
</comment>
<dbReference type="OrthoDB" id="12034at2157"/>
<comment type="subcellular location">
    <subcellularLocation>
        <location evidence="1 4">Archaeal flagellum</location>
    </subcellularLocation>
</comment>
<evidence type="ECO:0000256" key="5">
    <source>
        <dbReference type="SAM" id="Phobius"/>
    </source>
</evidence>
<keyword evidence="5" id="KW-1133">Transmembrane helix</keyword>
<dbReference type="AlphaFoldDB" id="A0A7D5R6E6"/>
<keyword evidence="6" id="KW-0969">Cilium</keyword>
<dbReference type="GeneID" id="56067863"/>
<dbReference type="PANTHER" id="PTHR35903">
    <property type="entry name" value="FLAGELLIN B1"/>
    <property type="match status" value="1"/>
</dbReference>